<dbReference type="SUPFAM" id="SSF53756">
    <property type="entry name" value="UDP-Glycosyltransferase/glycogen phosphorylase"/>
    <property type="match status" value="1"/>
</dbReference>
<dbReference type="AlphaFoldDB" id="A0A7J0BFD7"/>
<protein>
    <submittedName>
        <fullName evidence="2">Glycosyl transferase</fullName>
    </submittedName>
</protein>
<accession>A0A7J0BFD7</accession>
<feature type="domain" description="Glycosyltransferase subfamily 4-like N-terminal" evidence="1">
    <location>
        <begin position="14"/>
        <end position="166"/>
    </location>
</feature>
<dbReference type="Proteomes" id="UP000503840">
    <property type="component" value="Unassembled WGS sequence"/>
</dbReference>
<evidence type="ECO:0000313" key="2">
    <source>
        <dbReference type="EMBL" id="GFM32366.1"/>
    </source>
</evidence>
<proteinExistence type="predicted"/>
<comment type="caution">
    <text evidence="2">The sequence shown here is derived from an EMBL/GenBank/DDBJ whole genome shotgun (WGS) entry which is preliminary data.</text>
</comment>
<evidence type="ECO:0000259" key="1">
    <source>
        <dbReference type="Pfam" id="PF13439"/>
    </source>
</evidence>
<dbReference type="RefSeq" id="WP_174404072.1">
    <property type="nucleotide sequence ID" value="NZ_BLVO01000005.1"/>
</dbReference>
<dbReference type="EMBL" id="BLVO01000005">
    <property type="protein sequence ID" value="GFM32366.1"/>
    <property type="molecule type" value="Genomic_DNA"/>
</dbReference>
<dbReference type="InterPro" id="IPR028098">
    <property type="entry name" value="Glyco_trans_4-like_N"/>
</dbReference>
<keyword evidence="3" id="KW-1185">Reference proteome</keyword>
<dbReference type="Pfam" id="PF13692">
    <property type="entry name" value="Glyco_trans_1_4"/>
    <property type="match status" value="1"/>
</dbReference>
<gene>
    <name evidence="2" type="ORF">DSM101010T_07310</name>
</gene>
<reference evidence="2 3" key="1">
    <citation type="submission" date="2020-05" db="EMBL/GenBank/DDBJ databases">
        <title>Draft genome sequence of Desulfovibrio sp. strain HN2T.</title>
        <authorList>
            <person name="Ueno A."/>
            <person name="Tamazawa S."/>
            <person name="Tamamura S."/>
            <person name="Murakami T."/>
            <person name="Kiyama T."/>
            <person name="Inomata H."/>
            <person name="Amano Y."/>
            <person name="Miyakawa K."/>
            <person name="Tamaki H."/>
            <person name="Naganuma T."/>
            <person name="Kaneko K."/>
        </authorList>
    </citation>
    <scope>NUCLEOTIDE SEQUENCE [LARGE SCALE GENOMIC DNA]</scope>
    <source>
        <strain evidence="2 3">HN2</strain>
    </source>
</reference>
<evidence type="ECO:0000313" key="3">
    <source>
        <dbReference type="Proteomes" id="UP000503840"/>
    </source>
</evidence>
<dbReference type="Pfam" id="PF13439">
    <property type="entry name" value="Glyco_transf_4"/>
    <property type="match status" value="1"/>
</dbReference>
<dbReference type="Gene3D" id="3.40.50.2000">
    <property type="entry name" value="Glycogen Phosphorylase B"/>
    <property type="match status" value="2"/>
</dbReference>
<organism evidence="2 3">
    <name type="scientific">Desulfovibrio subterraneus</name>
    <dbReference type="NCBI Taxonomy" id="2718620"/>
    <lineage>
        <taxon>Bacteria</taxon>
        <taxon>Pseudomonadati</taxon>
        <taxon>Thermodesulfobacteriota</taxon>
        <taxon>Desulfovibrionia</taxon>
        <taxon>Desulfovibrionales</taxon>
        <taxon>Desulfovibrionaceae</taxon>
        <taxon>Desulfovibrio</taxon>
    </lineage>
</organism>
<dbReference type="GO" id="GO:0016757">
    <property type="term" value="F:glycosyltransferase activity"/>
    <property type="evidence" value="ECO:0007669"/>
    <property type="project" value="UniProtKB-ARBA"/>
</dbReference>
<dbReference type="CDD" id="cd03801">
    <property type="entry name" value="GT4_PimA-like"/>
    <property type="match status" value="1"/>
</dbReference>
<dbReference type="PANTHER" id="PTHR12526">
    <property type="entry name" value="GLYCOSYLTRANSFERASE"/>
    <property type="match status" value="1"/>
</dbReference>
<keyword evidence="2" id="KW-0808">Transferase</keyword>
<sequence length="353" mass="38332">MHILLLDLGREMRGGQWQVYYLARALGAAEGFEPIIAAPAQAPLLKHAAELEGVRVLPLSGGREWDPRNLHAIRKLVHREGVRILHSHCAKSAALAAMCKKLWGDKVVVVHSRRVSYPLKTGWRGSKYLRAEAVVGVSQEISNVLVASGMPAVKVHTIHSGIDCARYTRKRNRGDGRMVIGMVGAFTGQKGHEVLIRAMAELQNMDGLPPWEVRLIGAGELFNTVAVLAGQLGVDSRLAMLGWQDSREFLPDFDILAVPSVDGEGSSGTIKEGWCTGLPVITSDLPSNLELVQDGVNGLVFPNRDHEALARCLHRVMTGRALAQTLVDAGHGSATEFSDTRMAQAYMALYGTL</sequence>
<name>A0A7J0BFD7_9BACT</name>